<reference evidence="2 3" key="1">
    <citation type="submission" date="2016-10" db="EMBL/GenBank/DDBJ databases">
        <authorList>
            <person name="de Groot N.N."/>
        </authorList>
    </citation>
    <scope>NUCLEOTIDE SEQUENCE [LARGE SCALE GENOMIC DNA]</scope>
    <source>
        <strain evidence="2 3">Sb09</strain>
    </source>
</reference>
<dbReference type="Proteomes" id="UP000183162">
    <property type="component" value="Unassembled WGS sequence"/>
</dbReference>
<dbReference type="Pfam" id="PF04233">
    <property type="entry name" value="Phage_Mu_F"/>
    <property type="match status" value="1"/>
</dbReference>
<evidence type="ECO:0000313" key="2">
    <source>
        <dbReference type="EMBL" id="SDL48339.1"/>
    </source>
</evidence>
<evidence type="ECO:0000313" key="3">
    <source>
        <dbReference type="Proteomes" id="UP000183162"/>
    </source>
</evidence>
<accession>A0A1G9KFC2</accession>
<evidence type="ECO:0000259" key="1">
    <source>
        <dbReference type="Pfam" id="PF04233"/>
    </source>
</evidence>
<feature type="domain" description="Phage head morphogenesis" evidence="1">
    <location>
        <begin position="87"/>
        <end position="206"/>
    </location>
</feature>
<sequence length="539" mass="61614">MTSLLEQLDKSTKELKQGLKTEINSHLEDTGKIAYNELFYEYESKNTAINFTMLKSEELKTIIETPVANYKLSERLNDGVAERLKSNIKSELTRVFLLGYSYKQTAARLAELGYSSYRRALNITRTEAGRVQAIARQKSQMEAMKLGVEFEKEWISTLDNRTRSDHAKLDGQRVKPNEDFEVSGLKAKQPHMFGVAAEDCNCRCRTVSRLKNDKKALLRRDKKSEVGKYENYYDWAEKTGRLKRNTVTLQTLKALDCPELPKGIRFNETTRQFERLSAKTSKEVLKFLDSAQKSNERNGRNLPEVPRNFYNWLKKNISIFDEKIEKNLDFDYTESEVTLKAKRFNVAYNPIKKLKKPKSEKKIIAAVGGGDLTDGSCSSLAMAYIGNKHGYDVLDYRDGKSRLLFAYDSTIKQFGDFEGVNLKSALKSNEIQATFDLLSDCDESKEYYLAVYAHAAIVKNIKGKWYFLELQDEVDNGWFELTAESLKGRFGASSRRRKLREIMLYDVDELGSSPEFKTALGYLNTNTGNQVKGSGGYVK</sequence>
<proteinExistence type="predicted"/>
<dbReference type="InterPro" id="IPR006528">
    <property type="entry name" value="Phage_head_morphogenesis_dom"/>
</dbReference>
<name>A0A1G9KFC2_STREI</name>
<protein>
    <submittedName>
        <fullName evidence="2">Phage Mu protein F like protein</fullName>
    </submittedName>
</protein>
<dbReference type="EMBL" id="FNGX01000002">
    <property type="protein sequence ID" value="SDL48339.1"/>
    <property type="molecule type" value="Genomic_DNA"/>
</dbReference>
<gene>
    <name evidence="2" type="ORF">SAMN05216400_0811</name>
</gene>
<dbReference type="AlphaFoldDB" id="A0A1G9KFC2"/>
<organism evidence="2 3">
    <name type="scientific">Streptococcus equinus</name>
    <name type="common">Streptococcus bovis</name>
    <dbReference type="NCBI Taxonomy" id="1335"/>
    <lineage>
        <taxon>Bacteria</taxon>
        <taxon>Bacillati</taxon>
        <taxon>Bacillota</taxon>
        <taxon>Bacilli</taxon>
        <taxon>Lactobacillales</taxon>
        <taxon>Streptococcaceae</taxon>
        <taxon>Streptococcus</taxon>
    </lineage>
</organism>